<evidence type="ECO:0000256" key="7">
    <source>
        <dbReference type="ARBA" id="ARBA00023136"/>
    </source>
</evidence>
<dbReference type="PROSITE" id="PS00237">
    <property type="entry name" value="G_PROTEIN_RECEP_F1_1"/>
    <property type="match status" value="1"/>
</dbReference>
<keyword evidence="5 13" id="KW-1133">Transmembrane helix</keyword>
<keyword evidence="7 13" id="KW-0472">Membrane</keyword>
<evidence type="ECO:0000256" key="13">
    <source>
        <dbReference type="SAM" id="Phobius"/>
    </source>
</evidence>
<accession>A0A8S1E8R0</accession>
<feature type="transmembrane region" description="Helical" evidence="13">
    <location>
        <begin position="173"/>
        <end position="195"/>
    </location>
</feature>
<dbReference type="GO" id="GO:0004930">
    <property type="term" value="F:G protein-coupled receptor activity"/>
    <property type="evidence" value="ECO:0007669"/>
    <property type="project" value="UniProtKB-KW"/>
</dbReference>
<dbReference type="Pfam" id="PF00001">
    <property type="entry name" value="7tm_1"/>
    <property type="match status" value="1"/>
</dbReference>
<keyword evidence="6 11" id="KW-0297">G-protein coupled receptor</keyword>
<feature type="transmembrane region" description="Helical" evidence="13">
    <location>
        <begin position="91"/>
        <end position="110"/>
    </location>
</feature>
<feature type="transmembrane region" description="Helical" evidence="13">
    <location>
        <begin position="286"/>
        <end position="309"/>
    </location>
</feature>
<evidence type="ECO:0000259" key="14">
    <source>
        <dbReference type="PROSITE" id="PS50262"/>
    </source>
</evidence>
<evidence type="ECO:0000256" key="4">
    <source>
        <dbReference type="ARBA" id="ARBA00022692"/>
    </source>
</evidence>
<sequence length="401" mass="44551">MVGSVLPDVTAEVRWTLNATSFLEQLENATEFASVAPSAAPRRHLGVAMQAIITASYVLGVVGNGAALVILSREKKRPGWGRNTSKHHLMLRCLAGNDLVALLGMLVLMHAQLYLPPGFTATQGYCAARLMMRVFGLGSGMVALVMAAERWLALSHPFVYQQHVTYHLIQRSIFTLWALVVLLVSLPLFGFGMYYKPGPPVKCERYRQANDPAGIAYAYLFFTFGSLLCLAIVGFNLAVVRALCSIGRRSMLDRRVSSRSSSNTHHSNYRSLAASKSLAATPEELAFVRLMTALCVIFLVCWMPQMIAIPVSRMYPNATPLLRIADVLMSFHFSLDPYIYVLLRCRRRPCVQAFLKVVCRSSSFRHSDHPISDHPSKHTTSDATTPKTAPRRPDMVLEHRV</sequence>
<keyword evidence="10 11" id="KW-0807">Transducer</keyword>
<dbReference type="SUPFAM" id="SSF81321">
    <property type="entry name" value="Family A G protein-coupled receptor-like"/>
    <property type="match status" value="1"/>
</dbReference>
<dbReference type="PROSITE" id="PS50262">
    <property type="entry name" value="G_PROTEIN_RECEP_F1_2"/>
    <property type="match status" value="1"/>
</dbReference>
<evidence type="ECO:0000313" key="15">
    <source>
        <dbReference type="EMBL" id="CAB3386622.1"/>
    </source>
</evidence>
<comment type="similarity">
    <text evidence="2 11">Belongs to the G-protein coupled receptor 1 family.</text>
</comment>
<evidence type="ECO:0000256" key="12">
    <source>
        <dbReference type="SAM" id="MobiDB-lite"/>
    </source>
</evidence>
<keyword evidence="4 11" id="KW-0812">Transmembrane</keyword>
<dbReference type="InterPro" id="IPR008365">
    <property type="entry name" value="Prostanoid_rcpt"/>
</dbReference>
<keyword evidence="3" id="KW-1003">Cell membrane</keyword>
<keyword evidence="8 11" id="KW-0675">Receptor</keyword>
<proteinExistence type="inferred from homology"/>
<dbReference type="InterPro" id="IPR017452">
    <property type="entry name" value="GPCR_Rhodpsn_7TM"/>
</dbReference>
<dbReference type="GO" id="GO:0007189">
    <property type="term" value="P:adenylate cyclase-activating G protein-coupled receptor signaling pathway"/>
    <property type="evidence" value="ECO:0007669"/>
    <property type="project" value="TreeGrafter"/>
</dbReference>
<gene>
    <name evidence="15" type="ORF">CLODIP_2_CD05746</name>
</gene>
<evidence type="ECO:0000256" key="11">
    <source>
        <dbReference type="RuleBase" id="RU000688"/>
    </source>
</evidence>
<comment type="subcellular location">
    <subcellularLocation>
        <location evidence="1">Cell membrane</location>
        <topology evidence="1">Multi-pass membrane protein</topology>
    </subcellularLocation>
</comment>
<organism evidence="15 16">
    <name type="scientific">Cloeon dipterum</name>
    <dbReference type="NCBI Taxonomy" id="197152"/>
    <lineage>
        <taxon>Eukaryota</taxon>
        <taxon>Metazoa</taxon>
        <taxon>Ecdysozoa</taxon>
        <taxon>Arthropoda</taxon>
        <taxon>Hexapoda</taxon>
        <taxon>Insecta</taxon>
        <taxon>Pterygota</taxon>
        <taxon>Palaeoptera</taxon>
        <taxon>Ephemeroptera</taxon>
        <taxon>Pisciforma</taxon>
        <taxon>Baetidae</taxon>
        <taxon>Cloeon</taxon>
    </lineage>
</organism>
<dbReference type="EMBL" id="CADEPI010000497">
    <property type="protein sequence ID" value="CAB3386622.1"/>
    <property type="molecule type" value="Genomic_DNA"/>
</dbReference>
<dbReference type="PRINTS" id="PR00237">
    <property type="entry name" value="GPCRRHODOPSN"/>
</dbReference>
<name>A0A8S1E8R0_9INSE</name>
<evidence type="ECO:0000256" key="6">
    <source>
        <dbReference type="ARBA" id="ARBA00023040"/>
    </source>
</evidence>
<dbReference type="Gene3D" id="1.20.1070.10">
    <property type="entry name" value="Rhodopsin 7-helix transmembrane proteins"/>
    <property type="match status" value="1"/>
</dbReference>
<evidence type="ECO:0000256" key="10">
    <source>
        <dbReference type="ARBA" id="ARBA00023224"/>
    </source>
</evidence>
<evidence type="ECO:0000313" key="16">
    <source>
        <dbReference type="Proteomes" id="UP000494165"/>
    </source>
</evidence>
<dbReference type="GO" id="GO:0007204">
    <property type="term" value="P:positive regulation of cytosolic calcium ion concentration"/>
    <property type="evidence" value="ECO:0007669"/>
    <property type="project" value="TreeGrafter"/>
</dbReference>
<feature type="domain" description="G-protein coupled receptors family 1 profile" evidence="14">
    <location>
        <begin position="63"/>
        <end position="340"/>
    </location>
</feature>
<dbReference type="PANTHER" id="PTHR11866:SF16">
    <property type="entry name" value="PROSTAGLANDIN E2 RECEPTOR EP4 SUBTYPE-LIKE PROTEIN"/>
    <property type="match status" value="1"/>
</dbReference>
<keyword evidence="16" id="KW-1185">Reference proteome</keyword>
<protein>
    <recommendedName>
        <fullName evidence="14">G-protein coupled receptors family 1 profile domain-containing protein</fullName>
    </recommendedName>
</protein>
<dbReference type="PANTHER" id="PTHR11866">
    <property type="entry name" value="G-PROTEIN COUPLED RECEPTOR FAMILY 1 MEMBER"/>
    <property type="match status" value="1"/>
</dbReference>
<reference evidence="15 16" key="1">
    <citation type="submission" date="2020-04" db="EMBL/GenBank/DDBJ databases">
        <authorList>
            <person name="Alioto T."/>
            <person name="Alioto T."/>
            <person name="Gomez Garrido J."/>
        </authorList>
    </citation>
    <scope>NUCLEOTIDE SEQUENCE [LARGE SCALE GENOMIC DNA]</scope>
</reference>
<evidence type="ECO:0000256" key="5">
    <source>
        <dbReference type="ARBA" id="ARBA00022989"/>
    </source>
</evidence>
<feature type="compositionally biased region" description="Basic and acidic residues" evidence="12">
    <location>
        <begin position="391"/>
        <end position="401"/>
    </location>
</feature>
<evidence type="ECO:0000256" key="8">
    <source>
        <dbReference type="ARBA" id="ARBA00023170"/>
    </source>
</evidence>
<dbReference type="GO" id="GO:0005886">
    <property type="term" value="C:plasma membrane"/>
    <property type="evidence" value="ECO:0007669"/>
    <property type="project" value="UniProtKB-SubCell"/>
</dbReference>
<feature type="transmembrane region" description="Helical" evidence="13">
    <location>
        <begin position="215"/>
        <end position="244"/>
    </location>
</feature>
<evidence type="ECO:0000256" key="1">
    <source>
        <dbReference type="ARBA" id="ARBA00004651"/>
    </source>
</evidence>
<dbReference type="AlphaFoldDB" id="A0A8S1E8R0"/>
<feature type="region of interest" description="Disordered" evidence="12">
    <location>
        <begin position="365"/>
        <end position="401"/>
    </location>
</feature>
<feature type="transmembrane region" description="Helical" evidence="13">
    <location>
        <begin position="130"/>
        <end position="152"/>
    </location>
</feature>
<keyword evidence="9" id="KW-0325">Glycoprotein</keyword>
<feature type="transmembrane region" description="Helical" evidence="13">
    <location>
        <begin position="47"/>
        <end position="71"/>
    </location>
</feature>
<feature type="compositionally biased region" description="Basic and acidic residues" evidence="12">
    <location>
        <begin position="365"/>
        <end position="380"/>
    </location>
</feature>
<evidence type="ECO:0000256" key="3">
    <source>
        <dbReference type="ARBA" id="ARBA00022475"/>
    </source>
</evidence>
<comment type="caution">
    <text evidence="15">The sequence shown here is derived from an EMBL/GenBank/DDBJ whole genome shotgun (WGS) entry which is preliminary data.</text>
</comment>
<evidence type="ECO:0000256" key="9">
    <source>
        <dbReference type="ARBA" id="ARBA00023180"/>
    </source>
</evidence>
<dbReference type="Proteomes" id="UP000494165">
    <property type="component" value="Unassembled WGS sequence"/>
</dbReference>
<evidence type="ECO:0000256" key="2">
    <source>
        <dbReference type="ARBA" id="ARBA00010663"/>
    </source>
</evidence>
<dbReference type="InterPro" id="IPR000276">
    <property type="entry name" value="GPCR_Rhodpsn"/>
</dbReference>
<dbReference type="OrthoDB" id="5959154at2759"/>
<feature type="transmembrane region" description="Helical" evidence="13">
    <location>
        <begin position="321"/>
        <end position="343"/>
    </location>
</feature>